<dbReference type="EMBL" id="GGEC01069820">
    <property type="protein sequence ID" value="MBX50304.1"/>
    <property type="molecule type" value="Transcribed_RNA"/>
</dbReference>
<reference evidence="2" key="1">
    <citation type="submission" date="2018-02" db="EMBL/GenBank/DDBJ databases">
        <title>Rhizophora mucronata_Transcriptome.</title>
        <authorList>
            <person name="Meera S.P."/>
            <person name="Sreeshan A."/>
            <person name="Augustine A."/>
        </authorList>
    </citation>
    <scope>NUCLEOTIDE SEQUENCE</scope>
    <source>
        <tissue evidence="2">Leaf</tissue>
    </source>
</reference>
<sequence>MLRKSEMSFLALLMLTIALFFPHK</sequence>
<name>A0A2P2P6C0_RHIMU</name>
<protein>
    <submittedName>
        <fullName evidence="2">Uncharacterized protein</fullName>
    </submittedName>
</protein>
<dbReference type="AlphaFoldDB" id="A0A2P2P6C0"/>
<organism evidence="2">
    <name type="scientific">Rhizophora mucronata</name>
    <name type="common">Asiatic mangrove</name>
    <dbReference type="NCBI Taxonomy" id="61149"/>
    <lineage>
        <taxon>Eukaryota</taxon>
        <taxon>Viridiplantae</taxon>
        <taxon>Streptophyta</taxon>
        <taxon>Embryophyta</taxon>
        <taxon>Tracheophyta</taxon>
        <taxon>Spermatophyta</taxon>
        <taxon>Magnoliopsida</taxon>
        <taxon>eudicotyledons</taxon>
        <taxon>Gunneridae</taxon>
        <taxon>Pentapetalae</taxon>
        <taxon>rosids</taxon>
        <taxon>fabids</taxon>
        <taxon>Malpighiales</taxon>
        <taxon>Rhizophoraceae</taxon>
        <taxon>Rhizophora</taxon>
    </lineage>
</organism>
<keyword evidence="1" id="KW-1133">Transmembrane helix</keyword>
<feature type="transmembrane region" description="Helical" evidence="1">
    <location>
        <begin position="7"/>
        <end position="23"/>
    </location>
</feature>
<accession>A0A2P2P6C0</accession>
<proteinExistence type="predicted"/>
<evidence type="ECO:0000256" key="1">
    <source>
        <dbReference type="SAM" id="Phobius"/>
    </source>
</evidence>
<keyword evidence="1" id="KW-0812">Transmembrane</keyword>
<evidence type="ECO:0000313" key="2">
    <source>
        <dbReference type="EMBL" id="MBX50304.1"/>
    </source>
</evidence>
<keyword evidence="1" id="KW-0472">Membrane</keyword>